<sequence length="629" mass="69547">MLQQILPTPPSSSDGFSQQPVAMMESHTSHPQGSMSPEQSFAGYSYSTRYSTPVRDDDSSVYEPSTVYSQRSDVSFQGFSGGLGITSNPYGPLPDKIGYNNHLPYTPESSPSAPCPSSDAITTRSGLNIAKKSLTARSPAVKTGRVQKRSRAEKAKNASNILSKPLSEAARDFPDIHVADIEAFVNRSTEERLSETSRNKKAGQIKRPMNAFMLYRKAYQEVAKTQCSQNNHQHVSKVCGAAWVLEPTHIKENYDQWARIERVNHQRAHPGYKFTPSKPRKAKRDGDGDDDYSDNDSEWNGGRGLSSAARKSRFRHATRLSETPVAYDVAGIAIGEPAMPSYHDMYAYPAPDRPHSLSYDDITPSPYDMGIHQYSGLDINNKVISRTPSPGAIDYPVHGLDGFANYYGPPGSSFDNAAPHFFGPAQYDIYDGIPASVPFGQEGWVSHMESGQDLLPIMGGYEDTTAQDAYLKGNKDDWKVEIMDEPGHFEDWMTWISKTVTVTGLVLLAHACYSAQEHSVISSTAVHHGQPQPLATHSLPIDISIEALVATLTIVLGLVLGTPKLRPIKWHEWAGKIEREGEAGFQTGSGEVEKDYRGNPFNVLETRPGFIDIRKQRREFTSWVKADEK</sequence>
<dbReference type="Pfam" id="PF00505">
    <property type="entry name" value="HMG_box"/>
    <property type="match status" value="1"/>
</dbReference>
<dbReference type="OrthoDB" id="44756at2759"/>
<dbReference type="SMART" id="SM00398">
    <property type="entry name" value="HMG"/>
    <property type="match status" value="1"/>
</dbReference>
<dbReference type="GeneID" id="70228477"/>
<feature type="domain" description="HMG box" evidence="8">
    <location>
        <begin position="205"/>
        <end position="273"/>
    </location>
</feature>
<dbReference type="GO" id="GO:0034975">
    <property type="term" value="P:protein folding in endoplasmic reticulum"/>
    <property type="evidence" value="ECO:0007669"/>
    <property type="project" value="TreeGrafter"/>
</dbReference>
<evidence type="ECO:0000313" key="9">
    <source>
        <dbReference type="EMBL" id="KAH7270479.1"/>
    </source>
</evidence>
<feature type="DNA-binding region" description="HMG box" evidence="6">
    <location>
        <begin position="205"/>
        <end position="273"/>
    </location>
</feature>
<reference evidence="9" key="1">
    <citation type="journal article" date="2021" name="Nat. Commun.">
        <title>Genetic determinants of endophytism in the Arabidopsis root mycobiome.</title>
        <authorList>
            <person name="Mesny F."/>
            <person name="Miyauchi S."/>
            <person name="Thiergart T."/>
            <person name="Pickel B."/>
            <person name="Atanasova L."/>
            <person name="Karlsson M."/>
            <person name="Huettel B."/>
            <person name="Barry K.W."/>
            <person name="Haridas S."/>
            <person name="Chen C."/>
            <person name="Bauer D."/>
            <person name="Andreopoulos W."/>
            <person name="Pangilinan J."/>
            <person name="LaButti K."/>
            <person name="Riley R."/>
            <person name="Lipzen A."/>
            <person name="Clum A."/>
            <person name="Drula E."/>
            <person name="Henrissat B."/>
            <person name="Kohler A."/>
            <person name="Grigoriev I.V."/>
            <person name="Martin F.M."/>
            <person name="Hacquard S."/>
        </authorList>
    </citation>
    <scope>NUCLEOTIDE SEQUENCE</scope>
    <source>
        <strain evidence="9">MPI-CAGE-AT-0023</strain>
    </source>
</reference>
<dbReference type="InterPro" id="IPR009071">
    <property type="entry name" value="HMG_box_dom"/>
</dbReference>
<gene>
    <name evidence="9" type="ORF">BKA55DRAFT_683537</name>
</gene>
<dbReference type="PANTHER" id="PTHR28144">
    <property type="entry name" value="ER MEMBRANE PROTEIN COMPLEX SUBUNIT 5"/>
    <property type="match status" value="1"/>
</dbReference>
<keyword evidence="6" id="KW-0539">Nucleus</keyword>
<evidence type="ECO:0000256" key="1">
    <source>
        <dbReference type="ARBA" id="ARBA00004127"/>
    </source>
</evidence>
<dbReference type="AlphaFoldDB" id="A0A9P9KXP9"/>
<dbReference type="InterPro" id="IPR036910">
    <property type="entry name" value="HMG_box_dom_sf"/>
</dbReference>
<dbReference type="GO" id="GO:0072546">
    <property type="term" value="C:EMC complex"/>
    <property type="evidence" value="ECO:0007669"/>
    <property type="project" value="TreeGrafter"/>
</dbReference>
<keyword evidence="3" id="KW-0812">Transmembrane</keyword>
<evidence type="ECO:0000256" key="4">
    <source>
        <dbReference type="ARBA" id="ARBA00022989"/>
    </source>
</evidence>
<evidence type="ECO:0000256" key="6">
    <source>
        <dbReference type="PROSITE-ProRule" id="PRU00267"/>
    </source>
</evidence>
<feature type="compositionally biased region" description="Polar residues" evidence="7">
    <location>
        <begin position="1"/>
        <end position="20"/>
    </location>
</feature>
<dbReference type="RefSeq" id="XP_046057247.1">
    <property type="nucleotide sequence ID" value="XM_046198523.1"/>
</dbReference>
<evidence type="ECO:0000313" key="10">
    <source>
        <dbReference type="Proteomes" id="UP000720189"/>
    </source>
</evidence>
<feature type="region of interest" description="Disordered" evidence="7">
    <location>
        <begin position="1"/>
        <end position="66"/>
    </location>
</feature>
<dbReference type="SUPFAM" id="SSF47095">
    <property type="entry name" value="HMG-box"/>
    <property type="match status" value="1"/>
</dbReference>
<dbReference type="PANTHER" id="PTHR28144:SF1">
    <property type="entry name" value="ER MEMBRANE PROTEIN COMPLEX SUBUNIT 5"/>
    <property type="match status" value="1"/>
</dbReference>
<dbReference type="GO" id="GO:0005634">
    <property type="term" value="C:nucleus"/>
    <property type="evidence" value="ECO:0007669"/>
    <property type="project" value="UniProtKB-UniRule"/>
</dbReference>
<comment type="caution">
    <text evidence="9">The sequence shown here is derived from an EMBL/GenBank/DDBJ whole genome shotgun (WGS) entry which is preliminary data.</text>
</comment>
<name>A0A9P9KXP9_FUSRE</name>
<organism evidence="9 10">
    <name type="scientific">Fusarium redolens</name>
    <dbReference type="NCBI Taxonomy" id="48865"/>
    <lineage>
        <taxon>Eukaryota</taxon>
        <taxon>Fungi</taxon>
        <taxon>Dikarya</taxon>
        <taxon>Ascomycota</taxon>
        <taxon>Pezizomycotina</taxon>
        <taxon>Sordariomycetes</taxon>
        <taxon>Hypocreomycetidae</taxon>
        <taxon>Hypocreales</taxon>
        <taxon>Nectriaceae</taxon>
        <taxon>Fusarium</taxon>
        <taxon>Fusarium redolens species complex</taxon>
    </lineage>
</organism>
<dbReference type="InterPro" id="IPR053279">
    <property type="entry name" value="EMC_subunit"/>
</dbReference>
<feature type="compositionally biased region" description="Acidic residues" evidence="7">
    <location>
        <begin position="287"/>
        <end position="297"/>
    </location>
</feature>
<comment type="similarity">
    <text evidence="2">Belongs to the membrane magnesium transporter (TC 1.A.67) family.</text>
</comment>
<dbReference type="GO" id="GO:0003677">
    <property type="term" value="F:DNA binding"/>
    <property type="evidence" value="ECO:0007669"/>
    <property type="project" value="UniProtKB-UniRule"/>
</dbReference>
<proteinExistence type="inferred from homology"/>
<feature type="region of interest" description="Disordered" evidence="7">
    <location>
        <begin position="132"/>
        <end position="159"/>
    </location>
</feature>
<keyword evidence="4" id="KW-1133">Transmembrane helix</keyword>
<dbReference type="CDD" id="cd01389">
    <property type="entry name" value="HMG-box_ROX1-like"/>
    <property type="match status" value="1"/>
</dbReference>
<comment type="subcellular location">
    <subcellularLocation>
        <location evidence="1">Endomembrane system</location>
        <topology evidence="1">Multi-pass membrane protein</topology>
    </subcellularLocation>
</comment>
<keyword evidence="6" id="KW-0238">DNA-binding</keyword>
<dbReference type="PROSITE" id="PS50118">
    <property type="entry name" value="HMG_BOX_2"/>
    <property type="match status" value="1"/>
</dbReference>
<feature type="region of interest" description="Disordered" evidence="7">
    <location>
        <begin position="268"/>
        <end position="310"/>
    </location>
</feature>
<evidence type="ECO:0000259" key="8">
    <source>
        <dbReference type="PROSITE" id="PS50118"/>
    </source>
</evidence>
<keyword evidence="5" id="KW-0472">Membrane</keyword>
<evidence type="ECO:0000256" key="3">
    <source>
        <dbReference type="ARBA" id="ARBA00022692"/>
    </source>
</evidence>
<evidence type="ECO:0000256" key="2">
    <source>
        <dbReference type="ARBA" id="ARBA00006109"/>
    </source>
</evidence>
<protein>
    <submittedName>
        <fullName evidence="9">Membrane magnesium transporter-domain-containing protein</fullName>
    </submittedName>
</protein>
<dbReference type="Proteomes" id="UP000720189">
    <property type="component" value="Unassembled WGS sequence"/>
</dbReference>
<dbReference type="Gene3D" id="1.10.30.10">
    <property type="entry name" value="High mobility group box domain"/>
    <property type="match status" value="1"/>
</dbReference>
<evidence type="ECO:0000256" key="7">
    <source>
        <dbReference type="SAM" id="MobiDB-lite"/>
    </source>
</evidence>
<dbReference type="Pfam" id="PF10270">
    <property type="entry name" value="MMgT"/>
    <property type="match status" value="1"/>
</dbReference>
<keyword evidence="10" id="KW-1185">Reference proteome</keyword>
<dbReference type="InterPro" id="IPR018937">
    <property type="entry name" value="MMgT"/>
</dbReference>
<dbReference type="EMBL" id="JAGMUX010000001">
    <property type="protein sequence ID" value="KAH7270479.1"/>
    <property type="molecule type" value="Genomic_DNA"/>
</dbReference>
<accession>A0A9P9KXP9</accession>
<feature type="compositionally biased region" description="Polar residues" evidence="7">
    <location>
        <begin position="29"/>
        <end position="39"/>
    </location>
</feature>
<evidence type="ECO:0000256" key="5">
    <source>
        <dbReference type="ARBA" id="ARBA00023136"/>
    </source>
</evidence>